<name>A0A2H0UHX1_9BACT</name>
<evidence type="ECO:0000313" key="3">
    <source>
        <dbReference type="EMBL" id="PIR85266.1"/>
    </source>
</evidence>
<accession>A0A2H0UHX1</accession>
<gene>
    <name evidence="3" type="ORF">COU15_01595</name>
</gene>
<dbReference type="InterPro" id="IPR012349">
    <property type="entry name" value="Split_barrel_FMN-bd"/>
</dbReference>
<reference evidence="4" key="1">
    <citation type="submission" date="2017-09" db="EMBL/GenBank/DDBJ databases">
        <title>Depth-based differentiation of microbial function through sediment-hosted aquifers and enrichment of novel symbionts in the deep terrestrial subsurface.</title>
        <authorList>
            <person name="Probst A.J."/>
            <person name="Ladd B."/>
            <person name="Jarett J.K."/>
            <person name="Geller-Mcgrath D.E."/>
            <person name="Sieber C.M.K."/>
            <person name="Emerson J.B."/>
            <person name="Anantharaman K."/>
            <person name="Thomas B.C."/>
            <person name="Malmstrom R."/>
            <person name="Stieglmeier M."/>
            <person name="Klingl A."/>
            <person name="Woyke T."/>
            <person name="Ryan C.M."/>
            <person name="Banfield J.F."/>
        </authorList>
    </citation>
    <scope>NUCLEOTIDE SEQUENCE [LARGE SCALE GENOMIC DNA]</scope>
</reference>
<evidence type="ECO:0000313" key="4">
    <source>
        <dbReference type="Proteomes" id="UP000229315"/>
    </source>
</evidence>
<dbReference type="Pfam" id="PF01243">
    <property type="entry name" value="PNPOx_N"/>
    <property type="match status" value="1"/>
</dbReference>
<dbReference type="GO" id="GO:0070967">
    <property type="term" value="F:coenzyme F420 binding"/>
    <property type="evidence" value="ECO:0007669"/>
    <property type="project" value="TreeGrafter"/>
</dbReference>
<dbReference type="PANTHER" id="PTHR35176">
    <property type="entry name" value="HEME OXYGENASE HI_0854-RELATED"/>
    <property type="match status" value="1"/>
</dbReference>
<organism evidence="3 4">
    <name type="scientific">Candidatus Kaiserbacteria bacterium CG10_big_fil_rev_8_21_14_0_10_45_20</name>
    <dbReference type="NCBI Taxonomy" id="1974607"/>
    <lineage>
        <taxon>Bacteria</taxon>
        <taxon>Candidatus Kaiseribacteriota</taxon>
    </lineage>
</organism>
<evidence type="ECO:0000256" key="1">
    <source>
        <dbReference type="ARBA" id="ARBA00023002"/>
    </source>
</evidence>
<dbReference type="InterPro" id="IPR052019">
    <property type="entry name" value="F420H2_bilvrd_red/Heme_oxyg"/>
</dbReference>
<dbReference type="Proteomes" id="UP000229315">
    <property type="component" value="Unassembled WGS sequence"/>
</dbReference>
<sequence length="154" mass="17729">MSDYNSKAKDILAKIQYATLATVTPDGKPWNSPVAHEIDENYVIYWFSDKENQHSKNVRANPHVFIVIYDSTAPEGEGEGVYIEADVEELNDAAEINKIRNAKKGKVVDDANEFLGDAVRRCYKATPKRMWMNDAEEKDRKFIRDYRVELDLLK</sequence>
<dbReference type="EMBL" id="PFBH01000010">
    <property type="protein sequence ID" value="PIR85266.1"/>
    <property type="molecule type" value="Genomic_DNA"/>
</dbReference>
<feature type="domain" description="Pyridoxamine 5'-phosphate oxidase N-terminal" evidence="2">
    <location>
        <begin position="7"/>
        <end position="107"/>
    </location>
</feature>
<dbReference type="InterPro" id="IPR011576">
    <property type="entry name" value="Pyridox_Oxase_N"/>
</dbReference>
<dbReference type="PANTHER" id="PTHR35176:SF6">
    <property type="entry name" value="HEME OXYGENASE HI_0854-RELATED"/>
    <property type="match status" value="1"/>
</dbReference>
<proteinExistence type="predicted"/>
<comment type="caution">
    <text evidence="3">The sequence shown here is derived from an EMBL/GenBank/DDBJ whole genome shotgun (WGS) entry which is preliminary data.</text>
</comment>
<keyword evidence="1" id="KW-0560">Oxidoreductase</keyword>
<dbReference type="AlphaFoldDB" id="A0A2H0UHX1"/>
<dbReference type="Gene3D" id="2.30.110.10">
    <property type="entry name" value="Electron Transport, Fmn-binding Protein, Chain A"/>
    <property type="match status" value="1"/>
</dbReference>
<evidence type="ECO:0000259" key="2">
    <source>
        <dbReference type="Pfam" id="PF01243"/>
    </source>
</evidence>
<dbReference type="SUPFAM" id="SSF50475">
    <property type="entry name" value="FMN-binding split barrel"/>
    <property type="match status" value="1"/>
</dbReference>
<dbReference type="GO" id="GO:0005829">
    <property type="term" value="C:cytosol"/>
    <property type="evidence" value="ECO:0007669"/>
    <property type="project" value="TreeGrafter"/>
</dbReference>
<protein>
    <recommendedName>
        <fullName evidence="2">Pyridoxamine 5'-phosphate oxidase N-terminal domain-containing protein</fullName>
    </recommendedName>
</protein>
<dbReference type="GO" id="GO:0016627">
    <property type="term" value="F:oxidoreductase activity, acting on the CH-CH group of donors"/>
    <property type="evidence" value="ECO:0007669"/>
    <property type="project" value="TreeGrafter"/>
</dbReference>